<dbReference type="InterPro" id="IPR006764">
    <property type="entry name" value="SAM_dep_MeTrfase_SAV2177_type"/>
</dbReference>
<dbReference type="CDD" id="cd02440">
    <property type="entry name" value="AdoMet_MTases"/>
    <property type="match status" value="1"/>
</dbReference>
<dbReference type="GO" id="GO:0008168">
    <property type="term" value="F:methyltransferase activity"/>
    <property type="evidence" value="ECO:0007669"/>
    <property type="project" value="UniProtKB-KW"/>
</dbReference>
<sequence>MEDEQAPAGIDPSIPSVARMYDYYLGGKDNFASDREAAEKIIQLIPESRANARANRAFLSRAVTEIAGRGVRQFLDIGSGLPTQENVHQVAHRVIPDAKVVYVDNDPIVLAHGRALLEDNPHTVVVQADMREPKALLDHPEIRSRIDFDQPVAVILLSMLHFIPDDADADAIVTAVREVMVPGSHLVISHVHAGDRPVAAHDEAKAVYRATTAGSVTTRTPAHLAAYTEGLEVLDPGIVPVQAWRPEFEEDTAYDLGKPGILGMVAKVP</sequence>
<dbReference type="RefSeq" id="WP_068894757.1">
    <property type="nucleotide sequence ID" value="NZ_BDCX01000002.1"/>
</dbReference>
<dbReference type="AlphaFoldDB" id="A0A171BNE7"/>
<dbReference type="InterPro" id="IPR029063">
    <property type="entry name" value="SAM-dependent_MTases_sf"/>
</dbReference>
<dbReference type="Pfam" id="PF04672">
    <property type="entry name" value="Methyltransf_19"/>
    <property type="match status" value="1"/>
</dbReference>
<gene>
    <name evidence="1" type="ORF">PS9374_00995</name>
</gene>
<reference evidence="1 2" key="1">
    <citation type="journal article" date="2016" name="Genome Announc.">
        <title>Draft Genome Sequence of Planomonospora sphaerica JCM9374, a Rare Actinomycete.</title>
        <authorList>
            <person name="Dohra H."/>
            <person name="Suzuki T."/>
            <person name="Inoue Y."/>
            <person name="Kodani S."/>
        </authorList>
    </citation>
    <scope>NUCLEOTIDE SEQUENCE [LARGE SCALE GENOMIC DNA]</scope>
    <source>
        <strain evidence="1 2">JCM 9374</strain>
    </source>
</reference>
<dbReference type="Proteomes" id="UP000077701">
    <property type="component" value="Unassembled WGS sequence"/>
</dbReference>
<protein>
    <submittedName>
        <fullName evidence="1">SAM-dependent methyltransferase</fullName>
    </submittedName>
</protein>
<accession>A0A171BNE7</accession>
<evidence type="ECO:0000313" key="2">
    <source>
        <dbReference type="Proteomes" id="UP000077701"/>
    </source>
</evidence>
<dbReference type="OrthoDB" id="3216820at2"/>
<name>A0A171BNE7_9ACTN</name>
<dbReference type="STRING" id="161355.PS9374_00995"/>
<dbReference type="GO" id="GO:0032259">
    <property type="term" value="P:methylation"/>
    <property type="evidence" value="ECO:0007669"/>
    <property type="project" value="UniProtKB-KW"/>
</dbReference>
<dbReference type="EMBL" id="BDCX01000002">
    <property type="protein sequence ID" value="GAT65362.1"/>
    <property type="molecule type" value="Genomic_DNA"/>
</dbReference>
<dbReference type="PIRSF" id="PIRSF017393">
    <property type="entry name" value="MTase_SAV2177"/>
    <property type="match status" value="1"/>
</dbReference>
<organism evidence="1 2">
    <name type="scientific">Planomonospora sphaerica</name>
    <dbReference type="NCBI Taxonomy" id="161355"/>
    <lineage>
        <taxon>Bacteria</taxon>
        <taxon>Bacillati</taxon>
        <taxon>Actinomycetota</taxon>
        <taxon>Actinomycetes</taxon>
        <taxon>Streptosporangiales</taxon>
        <taxon>Streptosporangiaceae</taxon>
        <taxon>Planomonospora</taxon>
    </lineage>
</organism>
<evidence type="ECO:0000313" key="1">
    <source>
        <dbReference type="EMBL" id="GAT65362.1"/>
    </source>
</evidence>
<keyword evidence="2" id="KW-1185">Reference proteome</keyword>
<dbReference type="Gene3D" id="3.40.50.150">
    <property type="entry name" value="Vaccinia Virus protein VP39"/>
    <property type="match status" value="1"/>
</dbReference>
<proteinExistence type="predicted"/>
<keyword evidence="1" id="KW-0489">Methyltransferase</keyword>
<dbReference type="SUPFAM" id="SSF53335">
    <property type="entry name" value="S-adenosyl-L-methionine-dependent methyltransferases"/>
    <property type="match status" value="1"/>
</dbReference>
<keyword evidence="1" id="KW-0808">Transferase</keyword>
<reference evidence="2" key="2">
    <citation type="submission" date="2016-04" db="EMBL/GenBank/DDBJ databases">
        <title>Planomonospora sphaerica JCM9374 whole genome shotgun sequence.</title>
        <authorList>
            <person name="Suzuki T."/>
            <person name="Dohra H."/>
            <person name="Kodani S."/>
        </authorList>
    </citation>
    <scope>NUCLEOTIDE SEQUENCE [LARGE SCALE GENOMIC DNA]</scope>
    <source>
        <strain evidence="2">JCM 9374</strain>
    </source>
</reference>
<comment type="caution">
    <text evidence="1">The sequence shown here is derived from an EMBL/GenBank/DDBJ whole genome shotgun (WGS) entry which is preliminary data.</text>
</comment>